<dbReference type="InterPro" id="IPR002013">
    <property type="entry name" value="SAC_dom"/>
</dbReference>
<proteinExistence type="predicted"/>
<organism evidence="8 9">
    <name type="scientific">Capsicum annuum</name>
    <name type="common">Capsicum pepper</name>
    <dbReference type="NCBI Taxonomy" id="4072"/>
    <lineage>
        <taxon>Eukaryota</taxon>
        <taxon>Viridiplantae</taxon>
        <taxon>Streptophyta</taxon>
        <taxon>Embryophyta</taxon>
        <taxon>Tracheophyta</taxon>
        <taxon>Spermatophyta</taxon>
        <taxon>Magnoliopsida</taxon>
        <taxon>eudicotyledons</taxon>
        <taxon>Gunneridae</taxon>
        <taxon>Pentapetalae</taxon>
        <taxon>asterids</taxon>
        <taxon>lamiids</taxon>
        <taxon>Solanales</taxon>
        <taxon>Solanaceae</taxon>
        <taxon>Solanoideae</taxon>
        <taxon>Capsiceae</taxon>
        <taxon>Capsicum</taxon>
    </lineage>
</organism>
<comment type="caution">
    <text evidence="8">The sequence shown here is derived from an EMBL/GenBank/DDBJ whole genome shotgun (WGS) entry which is preliminary data.</text>
</comment>
<name>A0A2G2ZNE0_CAPAN</name>
<evidence type="ECO:0000256" key="3">
    <source>
        <dbReference type="ARBA" id="ARBA00022801"/>
    </source>
</evidence>
<dbReference type="PANTHER" id="PTHR45738:SF5">
    <property type="entry name" value="POLYPHOSPHOINOSITIDE PHOSPHATASE"/>
    <property type="match status" value="1"/>
</dbReference>
<dbReference type="GO" id="GO:0005774">
    <property type="term" value="C:vacuolar membrane"/>
    <property type="evidence" value="ECO:0007669"/>
    <property type="project" value="UniProtKB-SubCell"/>
</dbReference>
<dbReference type="Pfam" id="PF02383">
    <property type="entry name" value="Syja_N"/>
    <property type="match status" value="1"/>
</dbReference>
<evidence type="ECO:0000256" key="6">
    <source>
        <dbReference type="ARBA" id="ARBA00023464"/>
    </source>
</evidence>
<dbReference type="GO" id="GO:0046856">
    <property type="term" value="P:phosphatidylinositol dephosphorylation"/>
    <property type="evidence" value="ECO:0007669"/>
    <property type="project" value="InterPro"/>
</dbReference>
<reference evidence="8 9" key="2">
    <citation type="journal article" date="2017" name="Genome Biol.">
        <title>New reference genome sequences of hot pepper reveal the massive evolution of plant disease-resistance genes by retroduplication.</title>
        <authorList>
            <person name="Kim S."/>
            <person name="Park J."/>
            <person name="Yeom S.I."/>
            <person name="Kim Y.M."/>
            <person name="Seo E."/>
            <person name="Kim K.T."/>
            <person name="Kim M.S."/>
            <person name="Lee J.M."/>
            <person name="Cheong K."/>
            <person name="Shin H.S."/>
            <person name="Kim S.B."/>
            <person name="Han K."/>
            <person name="Lee J."/>
            <person name="Park M."/>
            <person name="Lee H.A."/>
            <person name="Lee H.Y."/>
            <person name="Lee Y."/>
            <person name="Oh S."/>
            <person name="Lee J.H."/>
            <person name="Choi E."/>
            <person name="Choi E."/>
            <person name="Lee S.E."/>
            <person name="Jeon J."/>
            <person name="Kim H."/>
            <person name="Choi G."/>
            <person name="Song H."/>
            <person name="Lee J."/>
            <person name="Lee S.C."/>
            <person name="Kwon J.K."/>
            <person name="Lee H.Y."/>
            <person name="Koo N."/>
            <person name="Hong Y."/>
            <person name="Kim R.W."/>
            <person name="Kang W.H."/>
            <person name="Huh J.H."/>
            <person name="Kang B.C."/>
            <person name="Yang T.J."/>
            <person name="Lee Y.H."/>
            <person name="Bennetzen J.L."/>
            <person name="Choi D."/>
        </authorList>
    </citation>
    <scope>NUCLEOTIDE SEQUENCE [LARGE SCALE GENOMIC DNA]</scope>
    <source>
        <strain evidence="9">cv. CM334</strain>
    </source>
</reference>
<comment type="subunit">
    <text evidence="6">Component of the PI(3,5)P2 regulatory complex at least composed of ATG18, SAC/FIG4, FAB1 and VAC14.</text>
</comment>
<dbReference type="PROSITE" id="PS50275">
    <property type="entry name" value="SAC"/>
    <property type="match status" value="1"/>
</dbReference>
<keyword evidence="2" id="KW-0926">Vacuole</keyword>
<keyword evidence="9" id="KW-1185">Reference proteome</keyword>
<keyword evidence="4" id="KW-0472">Membrane</keyword>
<evidence type="ECO:0000313" key="9">
    <source>
        <dbReference type="Proteomes" id="UP000222542"/>
    </source>
</evidence>
<dbReference type="Gramene" id="PHT83510">
    <property type="protein sequence ID" value="PHT83510"/>
    <property type="gene ID" value="T459_11953"/>
</dbReference>
<evidence type="ECO:0000259" key="7">
    <source>
        <dbReference type="PROSITE" id="PS50275"/>
    </source>
</evidence>
<dbReference type="EMBL" id="AYRZ02000004">
    <property type="protein sequence ID" value="PHT83510.1"/>
    <property type="molecule type" value="Genomic_DNA"/>
</dbReference>
<sequence length="425" mass="48155">MHSMTVDDLEVFQVSAKASGFIQNPVYANKLCDIPSMCFKCNGTLEFSIQIVTTLSPQSGLIGMGENKAKSGNRQRERNKYFNCVQLGQIQRKCPTRIAAWANRIPIATSLALAPRGAIFSSEKGRDRLNDLTILQDSEASPDADIGSDRNKQFFRVLKIDRMEPSDLNISEDPVVYPPEEIKSLLQRIAEGNRATGGLNFVAKVYGIAGCIKFLESHYLVLVTKRRQIGCVCGHAIYSIDESQIIAIPHVSVQTDVAHSKTELRYKKLLSSVDLTKDFFYSYTYPIMRSLQKNVLSTGEDGMPYDNLFVWNSYLTHTIRSRCKNTMWTIALIHGHFKQVFDYFSITFFDNREILEGWWCTVQNSADNGLLLYLLCLNTKLLSEARFNSSHAPNHTSSIELSPLDQSPRENIKIYFFITYVVFLC</sequence>
<evidence type="ECO:0000256" key="2">
    <source>
        <dbReference type="ARBA" id="ARBA00022554"/>
    </source>
</evidence>
<evidence type="ECO:0000256" key="1">
    <source>
        <dbReference type="ARBA" id="ARBA00004148"/>
    </source>
</evidence>
<dbReference type="PANTHER" id="PTHR45738">
    <property type="entry name" value="POLYPHOSPHOINOSITIDE PHOSPHATASE"/>
    <property type="match status" value="1"/>
</dbReference>
<dbReference type="InterPro" id="IPR043573">
    <property type="entry name" value="Fig4-like"/>
</dbReference>
<accession>A0A2G2ZNE0</accession>
<evidence type="ECO:0000313" key="8">
    <source>
        <dbReference type="EMBL" id="PHT83510.1"/>
    </source>
</evidence>
<comment type="catalytic activity">
    <reaction evidence="5">
        <text>a 1,2-diacyl-sn-glycero-3-phospho-(1D-myo-inositol-3,5-bisphosphate) + H2O = a 1,2-diacyl-sn-glycero-3-phospho-(1D-myo-inositol-3-phosphate) + phosphate</text>
        <dbReference type="Rhea" id="RHEA:32955"/>
        <dbReference type="ChEBI" id="CHEBI:15377"/>
        <dbReference type="ChEBI" id="CHEBI:43474"/>
        <dbReference type="ChEBI" id="CHEBI:57923"/>
        <dbReference type="ChEBI" id="CHEBI:58088"/>
    </reaction>
</comment>
<feature type="domain" description="SAC" evidence="7">
    <location>
        <begin position="270"/>
        <end position="339"/>
    </location>
</feature>
<evidence type="ECO:0000256" key="4">
    <source>
        <dbReference type="ARBA" id="ARBA00023136"/>
    </source>
</evidence>
<dbReference type="Proteomes" id="UP000222542">
    <property type="component" value="Unassembled WGS sequence"/>
</dbReference>
<keyword evidence="3" id="KW-0378">Hydrolase</keyword>
<comment type="subcellular location">
    <subcellularLocation>
        <location evidence="1">Vacuole membrane</location>
        <topology evidence="1">Peripheral membrane protein</topology>
    </subcellularLocation>
</comment>
<dbReference type="GO" id="GO:0043813">
    <property type="term" value="F:phosphatidylinositol-3,5-bisphosphate 5-phosphatase activity"/>
    <property type="evidence" value="ECO:0007669"/>
    <property type="project" value="InterPro"/>
</dbReference>
<evidence type="ECO:0000256" key="5">
    <source>
        <dbReference type="ARBA" id="ARBA00023337"/>
    </source>
</evidence>
<gene>
    <name evidence="8" type="ORF">T459_11953</name>
</gene>
<protein>
    <recommendedName>
        <fullName evidence="7">SAC domain-containing protein</fullName>
    </recommendedName>
</protein>
<dbReference type="STRING" id="4072.A0A2G2ZNE0"/>
<reference evidence="8 9" key="1">
    <citation type="journal article" date="2014" name="Nat. Genet.">
        <title>Genome sequence of the hot pepper provides insights into the evolution of pungency in Capsicum species.</title>
        <authorList>
            <person name="Kim S."/>
            <person name="Park M."/>
            <person name="Yeom S.I."/>
            <person name="Kim Y.M."/>
            <person name="Lee J.M."/>
            <person name="Lee H.A."/>
            <person name="Seo E."/>
            <person name="Choi J."/>
            <person name="Cheong K."/>
            <person name="Kim K.T."/>
            <person name="Jung K."/>
            <person name="Lee G.W."/>
            <person name="Oh S.K."/>
            <person name="Bae C."/>
            <person name="Kim S.B."/>
            <person name="Lee H.Y."/>
            <person name="Kim S.Y."/>
            <person name="Kim M.S."/>
            <person name="Kang B.C."/>
            <person name="Jo Y.D."/>
            <person name="Yang H.B."/>
            <person name="Jeong H.J."/>
            <person name="Kang W.H."/>
            <person name="Kwon J.K."/>
            <person name="Shin C."/>
            <person name="Lim J.Y."/>
            <person name="Park J.H."/>
            <person name="Huh J.H."/>
            <person name="Kim J.S."/>
            <person name="Kim B.D."/>
            <person name="Cohen O."/>
            <person name="Paran I."/>
            <person name="Suh M.C."/>
            <person name="Lee S.B."/>
            <person name="Kim Y.K."/>
            <person name="Shin Y."/>
            <person name="Noh S.J."/>
            <person name="Park J."/>
            <person name="Seo Y.S."/>
            <person name="Kwon S.Y."/>
            <person name="Kim H.A."/>
            <person name="Park J.M."/>
            <person name="Kim H.J."/>
            <person name="Choi S.B."/>
            <person name="Bosland P.W."/>
            <person name="Reeves G."/>
            <person name="Jo S.H."/>
            <person name="Lee B.W."/>
            <person name="Cho H.T."/>
            <person name="Choi H.S."/>
            <person name="Lee M.S."/>
            <person name="Yu Y."/>
            <person name="Do Choi Y."/>
            <person name="Park B.S."/>
            <person name="van Deynze A."/>
            <person name="Ashrafi H."/>
            <person name="Hill T."/>
            <person name="Kim W.T."/>
            <person name="Pai H.S."/>
            <person name="Ahn H.K."/>
            <person name="Yeam I."/>
            <person name="Giovannoni J.J."/>
            <person name="Rose J.K."/>
            <person name="Sorensen I."/>
            <person name="Lee S.J."/>
            <person name="Kim R.W."/>
            <person name="Choi I.Y."/>
            <person name="Choi B.S."/>
            <person name="Lim J.S."/>
            <person name="Lee Y.H."/>
            <person name="Choi D."/>
        </authorList>
    </citation>
    <scope>NUCLEOTIDE SEQUENCE [LARGE SCALE GENOMIC DNA]</scope>
    <source>
        <strain evidence="9">cv. CM334</strain>
    </source>
</reference>
<dbReference type="AlphaFoldDB" id="A0A2G2ZNE0"/>